<dbReference type="EMBL" id="JXTB01000422">
    <property type="protein sequence ID" value="PON41141.1"/>
    <property type="molecule type" value="Genomic_DNA"/>
</dbReference>
<protein>
    <submittedName>
        <fullName evidence="2">Uncharacterized protein</fullName>
    </submittedName>
</protein>
<proteinExistence type="predicted"/>
<accession>A0A2P5AXA2</accession>
<dbReference type="Proteomes" id="UP000237105">
    <property type="component" value="Unassembled WGS sequence"/>
</dbReference>
<keyword evidence="3" id="KW-1185">Reference proteome</keyword>
<reference evidence="3" key="1">
    <citation type="submission" date="2016-06" db="EMBL/GenBank/DDBJ databases">
        <title>Parallel loss of symbiosis genes in relatives of nitrogen-fixing non-legume Parasponia.</title>
        <authorList>
            <person name="Van Velzen R."/>
            <person name="Holmer R."/>
            <person name="Bu F."/>
            <person name="Rutten L."/>
            <person name="Van Zeijl A."/>
            <person name="Liu W."/>
            <person name="Santuari L."/>
            <person name="Cao Q."/>
            <person name="Sharma T."/>
            <person name="Shen D."/>
            <person name="Roswanjaya Y."/>
            <person name="Wardhani T."/>
            <person name="Kalhor M.S."/>
            <person name="Jansen J."/>
            <person name="Van den Hoogen J."/>
            <person name="Gungor B."/>
            <person name="Hartog M."/>
            <person name="Hontelez J."/>
            <person name="Verver J."/>
            <person name="Yang W.-C."/>
            <person name="Schijlen E."/>
            <person name="Repin R."/>
            <person name="Schilthuizen M."/>
            <person name="Schranz E."/>
            <person name="Heidstra R."/>
            <person name="Miyata K."/>
            <person name="Fedorova E."/>
            <person name="Kohlen W."/>
            <person name="Bisseling T."/>
            <person name="Smit S."/>
            <person name="Geurts R."/>
        </authorList>
    </citation>
    <scope>NUCLEOTIDE SEQUENCE [LARGE SCALE GENOMIC DNA]</scope>
    <source>
        <strain evidence="3">cv. WU1-14</strain>
    </source>
</reference>
<feature type="region of interest" description="Disordered" evidence="1">
    <location>
        <begin position="31"/>
        <end position="57"/>
    </location>
</feature>
<evidence type="ECO:0000256" key="1">
    <source>
        <dbReference type="SAM" id="MobiDB-lite"/>
    </source>
</evidence>
<dbReference type="AlphaFoldDB" id="A0A2P5AXA2"/>
<feature type="compositionally biased region" description="Basic and acidic residues" evidence="1">
    <location>
        <begin position="31"/>
        <end position="47"/>
    </location>
</feature>
<dbReference type="OrthoDB" id="10273558at2759"/>
<comment type="caution">
    <text evidence="2">The sequence shown here is derived from an EMBL/GenBank/DDBJ whole genome shotgun (WGS) entry which is preliminary data.</text>
</comment>
<sequence>MFLMAVFNLTIYRNATLGNGVSINFADKRVDLNPNKRENRGQKHRPENNNGRRPVLAPHETLEERIEMKNHPEGKEHLAEKWPPGLVTFVQCVREAGNDTNQVDDEECRWRDQECRPLDDVELPEL</sequence>
<gene>
    <name evidence="2" type="ORF">PanWU01x14_292130</name>
</gene>
<organism evidence="2 3">
    <name type="scientific">Parasponia andersonii</name>
    <name type="common">Sponia andersonii</name>
    <dbReference type="NCBI Taxonomy" id="3476"/>
    <lineage>
        <taxon>Eukaryota</taxon>
        <taxon>Viridiplantae</taxon>
        <taxon>Streptophyta</taxon>
        <taxon>Embryophyta</taxon>
        <taxon>Tracheophyta</taxon>
        <taxon>Spermatophyta</taxon>
        <taxon>Magnoliopsida</taxon>
        <taxon>eudicotyledons</taxon>
        <taxon>Gunneridae</taxon>
        <taxon>Pentapetalae</taxon>
        <taxon>rosids</taxon>
        <taxon>fabids</taxon>
        <taxon>Rosales</taxon>
        <taxon>Cannabaceae</taxon>
        <taxon>Parasponia</taxon>
    </lineage>
</organism>
<evidence type="ECO:0000313" key="3">
    <source>
        <dbReference type="Proteomes" id="UP000237105"/>
    </source>
</evidence>
<evidence type="ECO:0000313" key="2">
    <source>
        <dbReference type="EMBL" id="PON41141.1"/>
    </source>
</evidence>
<name>A0A2P5AXA2_PARAD</name>